<accession>T1GWY0</accession>
<keyword evidence="2" id="KW-1185">Reference proteome</keyword>
<name>T1GWY0_MEGSC</name>
<evidence type="ECO:0000313" key="2">
    <source>
        <dbReference type="Proteomes" id="UP000015102"/>
    </source>
</evidence>
<sequence length="85" mass="10164">MDNEIKDYVDTRSITRFKESTEDKWRRHRRPSRDPMFGVGFAVRGKGRYFVTRRTTINERLCMLRTFTRELYACILSTIPPTAMI</sequence>
<reference evidence="2" key="1">
    <citation type="submission" date="2013-02" db="EMBL/GenBank/DDBJ databases">
        <authorList>
            <person name="Hughes D."/>
        </authorList>
    </citation>
    <scope>NUCLEOTIDE SEQUENCE</scope>
    <source>
        <strain>Durham</strain>
        <strain evidence="2">NC isolate 2 -- Noor lab</strain>
    </source>
</reference>
<dbReference type="Proteomes" id="UP000015102">
    <property type="component" value="Unassembled WGS sequence"/>
</dbReference>
<dbReference type="EMBL" id="CAQQ02389820">
    <property type="status" value="NOT_ANNOTATED_CDS"/>
    <property type="molecule type" value="Genomic_DNA"/>
</dbReference>
<reference evidence="1" key="2">
    <citation type="submission" date="2015-06" db="UniProtKB">
        <authorList>
            <consortium name="EnsemblMetazoa"/>
        </authorList>
    </citation>
    <scope>IDENTIFICATION</scope>
</reference>
<dbReference type="HOGENOM" id="CLU_2515219_0_0_1"/>
<protein>
    <submittedName>
        <fullName evidence="1">Uncharacterized protein</fullName>
    </submittedName>
</protein>
<evidence type="ECO:0000313" key="1">
    <source>
        <dbReference type="EnsemblMetazoa" id="MESCA008315-PA"/>
    </source>
</evidence>
<dbReference type="AlphaFoldDB" id="T1GWY0"/>
<dbReference type="EnsemblMetazoa" id="MESCA008315-RA">
    <property type="protein sequence ID" value="MESCA008315-PA"/>
    <property type="gene ID" value="MESCA008315"/>
</dbReference>
<organism evidence="1 2">
    <name type="scientific">Megaselia scalaris</name>
    <name type="common">Humpbacked fly</name>
    <name type="synonym">Phora scalaris</name>
    <dbReference type="NCBI Taxonomy" id="36166"/>
    <lineage>
        <taxon>Eukaryota</taxon>
        <taxon>Metazoa</taxon>
        <taxon>Ecdysozoa</taxon>
        <taxon>Arthropoda</taxon>
        <taxon>Hexapoda</taxon>
        <taxon>Insecta</taxon>
        <taxon>Pterygota</taxon>
        <taxon>Neoptera</taxon>
        <taxon>Endopterygota</taxon>
        <taxon>Diptera</taxon>
        <taxon>Brachycera</taxon>
        <taxon>Muscomorpha</taxon>
        <taxon>Platypezoidea</taxon>
        <taxon>Phoridae</taxon>
        <taxon>Megaseliini</taxon>
        <taxon>Megaselia</taxon>
    </lineage>
</organism>
<proteinExistence type="predicted"/>